<sequence>MSSNDNNIATQLLSRAHSPDTTNRIFTEKVKQRPLHLKPTEPNNEQQHRRVERQRKLALRKKKLKPAPLSAREKRALCLYDVPKSAQKYSIYEPLHKMWIGYISEVLGGGNCMPVTGSAAAKLCSADYHGAELEVVRSRCVSRVGVKGIVIKDSKGVFEVITKNNDLKVLPKENTIFKFTIPILATKQDTHLEKDGISSVKELVFELHGEQFMHRAADRANKKFKPHFLPHRIIEHPIDQEPRAKNRANSTNAAIVCPVFQTIVI</sequence>
<reference evidence="5 6" key="1">
    <citation type="journal article" date="2014" name="Genome Announc.">
        <title>Draft genome sequence of Sclerotinia borealis, a psychrophilic plant pathogenic fungus.</title>
        <authorList>
            <person name="Mardanov A.V."/>
            <person name="Beletsky A.V."/>
            <person name="Kadnikov V.V."/>
            <person name="Ignatov A.N."/>
            <person name="Ravin N.V."/>
        </authorList>
    </citation>
    <scope>NUCLEOTIDE SEQUENCE [LARGE SCALE GENOMIC DNA]</scope>
    <source>
        <strain evidence="6">F-4157</strain>
    </source>
</reference>
<dbReference type="GO" id="GO:0000172">
    <property type="term" value="C:ribonuclease MRP complex"/>
    <property type="evidence" value="ECO:0007669"/>
    <property type="project" value="InterPro"/>
</dbReference>
<dbReference type="GO" id="GO:0030677">
    <property type="term" value="C:ribonuclease P complex"/>
    <property type="evidence" value="ECO:0007669"/>
    <property type="project" value="InterPro"/>
</dbReference>
<dbReference type="PANTHER" id="PTHR13348">
    <property type="entry name" value="RIBONUCLEASE P SUBUNIT P29"/>
    <property type="match status" value="1"/>
</dbReference>
<dbReference type="InterPro" id="IPR016848">
    <property type="entry name" value="RNase_P/MRP_Rpp29-subunit"/>
</dbReference>
<dbReference type="Pfam" id="PF01868">
    <property type="entry name" value="RNase_P-MRP_p29"/>
    <property type="match status" value="1"/>
</dbReference>
<dbReference type="Proteomes" id="UP000019487">
    <property type="component" value="Unassembled WGS sequence"/>
</dbReference>
<keyword evidence="6" id="KW-1185">Reference proteome</keyword>
<dbReference type="GO" id="GO:0001682">
    <property type="term" value="P:tRNA 5'-leader removal"/>
    <property type="evidence" value="ECO:0007669"/>
    <property type="project" value="InterPro"/>
</dbReference>
<dbReference type="AlphaFoldDB" id="W9CHH1"/>
<comment type="similarity">
    <text evidence="2">Belongs to the eukaryotic/archaeal RNase P protein component 1 family.</text>
</comment>
<dbReference type="InterPro" id="IPR036980">
    <property type="entry name" value="RNase_P/MRP_Rpp29_sf"/>
</dbReference>
<dbReference type="GO" id="GO:0005634">
    <property type="term" value="C:nucleus"/>
    <property type="evidence" value="ECO:0007669"/>
    <property type="project" value="UniProtKB-SubCell"/>
</dbReference>
<dbReference type="EMBL" id="AYSA01000188">
    <property type="protein sequence ID" value="ESZ95388.1"/>
    <property type="molecule type" value="Genomic_DNA"/>
</dbReference>
<gene>
    <name evidence="5" type="ORF">SBOR_4244</name>
</gene>
<feature type="compositionally biased region" description="Polar residues" evidence="4">
    <location>
        <begin position="1"/>
        <end position="25"/>
    </location>
</feature>
<keyword evidence="3" id="KW-0819">tRNA processing</keyword>
<dbReference type="Gene3D" id="2.30.30.210">
    <property type="entry name" value="Ribonuclease P/MRP, subunit p29"/>
    <property type="match status" value="1"/>
</dbReference>
<evidence type="ECO:0000313" key="5">
    <source>
        <dbReference type="EMBL" id="ESZ95388.1"/>
    </source>
</evidence>
<accession>W9CHH1</accession>
<dbReference type="PIRSF" id="PIRSF027081">
    <property type="entry name" value="RNase_P/MRP_p29_subunit"/>
    <property type="match status" value="1"/>
</dbReference>
<comment type="caution">
    <text evidence="5">The sequence shown here is derived from an EMBL/GenBank/DDBJ whole genome shotgun (WGS) entry which is preliminary data.</text>
</comment>
<keyword evidence="3" id="KW-0539">Nucleus</keyword>
<dbReference type="OrthoDB" id="124041at2759"/>
<dbReference type="STRING" id="1432307.W9CHH1"/>
<feature type="region of interest" description="Disordered" evidence="4">
    <location>
        <begin position="1"/>
        <end position="53"/>
    </location>
</feature>
<evidence type="ECO:0000256" key="3">
    <source>
        <dbReference type="PIRNR" id="PIRNR027081"/>
    </source>
</evidence>
<protein>
    <recommendedName>
        <fullName evidence="3">Ribonuclease P protein subunit</fullName>
    </recommendedName>
</protein>
<comment type="subcellular location">
    <subcellularLocation>
        <location evidence="1">Nucleus</location>
    </subcellularLocation>
</comment>
<dbReference type="InterPro" id="IPR023534">
    <property type="entry name" value="Rof/RNase_P-like"/>
</dbReference>
<dbReference type="InterPro" id="IPR002730">
    <property type="entry name" value="Rpp29/RNP1"/>
</dbReference>
<evidence type="ECO:0000313" key="6">
    <source>
        <dbReference type="Proteomes" id="UP000019487"/>
    </source>
</evidence>
<dbReference type="SMART" id="SM00538">
    <property type="entry name" value="POP4"/>
    <property type="match status" value="1"/>
</dbReference>
<dbReference type="FunFam" id="2.30.30.210:FF:000005">
    <property type="entry name" value="Ribonuclease P protein subunit"/>
    <property type="match status" value="1"/>
</dbReference>
<dbReference type="GO" id="GO:0006364">
    <property type="term" value="P:rRNA processing"/>
    <property type="evidence" value="ECO:0007669"/>
    <property type="project" value="TreeGrafter"/>
</dbReference>
<dbReference type="GO" id="GO:0033204">
    <property type="term" value="F:ribonuclease P RNA binding"/>
    <property type="evidence" value="ECO:0007669"/>
    <property type="project" value="InterPro"/>
</dbReference>
<name>W9CHH1_SCLBF</name>
<evidence type="ECO:0000256" key="1">
    <source>
        <dbReference type="ARBA" id="ARBA00004123"/>
    </source>
</evidence>
<proteinExistence type="inferred from homology"/>
<dbReference type="HOGENOM" id="CLU_078577_0_0_1"/>
<dbReference type="SUPFAM" id="SSF101744">
    <property type="entry name" value="Rof/RNase P subunit-like"/>
    <property type="match status" value="1"/>
</dbReference>
<evidence type="ECO:0000256" key="2">
    <source>
        <dbReference type="ARBA" id="ARBA00006181"/>
    </source>
</evidence>
<organism evidence="5 6">
    <name type="scientific">Sclerotinia borealis (strain F-4128)</name>
    <dbReference type="NCBI Taxonomy" id="1432307"/>
    <lineage>
        <taxon>Eukaryota</taxon>
        <taxon>Fungi</taxon>
        <taxon>Dikarya</taxon>
        <taxon>Ascomycota</taxon>
        <taxon>Pezizomycotina</taxon>
        <taxon>Leotiomycetes</taxon>
        <taxon>Helotiales</taxon>
        <taxon>Sclerotiniaceae</taxon>
        <taxon>Sclerotinia</taxon>
    </lineage>
</organism>
<dbReference type="PANTHER" id="PTHR13348:SF0">
    <property type="entry name" value="RIBONUCLEASE P PROTEIN SUBUNIT P29"/>
    <property type="match status" value="1"/>
</dbReference>
<evidence type="ECO:0000256" key="4">
    <source>
        <dbReference type="SAM" id="MobiDB-lite"/>
    </source>
</evidence>